<dbReference type="Pfam" id="PF01156">
    <property type="entry name" value="IU_nuc_hydro"/>
    <property type="match status" value="1"/>
</dbReference>
<keyword evidence="4" id="KW-0732">Signal</keyword>
<dbReference type="SUPFAM" id="SSF53590">
    <property type="entry name" value="Nucleoside hydrolase"/>
    <property type="match status" value="1"/>
</dbReference>
<dbReference type="STRING" id="1314782.A0A165T4C4"/>
<evidence type="ECO:0000259" key="5">
    <source>
        <dbReference type="Pfam" id="PF01156"/>
    </source>
</evidence>
<dbReference type="GO" id="GO:0008477">
    <property type="term" value="F:purine nucleosidase activity"/>
    <property type="evidence" value="ECO:0007669"/>
    <property type="project" value="TreeGrafter"/>
</dbReference>
<evidence type="ECO:0000313" key="7">
    <source>
        <dbReference type="Proteomes" id="UP000076761"/>
    </source>
</evidence>
<dbReference type="EMBL" id="KV425568">
    <property type="protein sequence ID" value="KZT26122.1"/>
    <property type="molecule type" value="Genomic_DNA"/>
</dbReference>
<proteinExistence type="inferred from homology"/>
<dbReference type="PANTHER" id="PTHR12304">
    <property type="entry name" value="INOSINE-URIDINE PREFERRING NUCLEOSIDE HYDROLASE"/>
    <property type="match status" value="1"/>
</dbReference>
<evidence type="ECO:0000256" key="1">
    <source>
        <dbReference type="ARBA" id="ARBA00009176"/>
    </source>
</evidence>
<feature type="signal peptide" evidence="4">
    <location>
        <begin position="1"/>
        <end position="17"/>
    </location>
</feature>
<reference evidence="6 7" key="1">
    <citation type="journal article" date="2016" name="Mol. Biol. Evol.">
        <title>Comparative Genomics of Early-Diverging Mushroom-Forming Fungi Provides Insights into the Origins of Lignocellulose Decay Capabilities.</title>
        <authorList>
            <person name="Nagy L.G."/>
            <person name="Riley R."/>
            <person name="Tritt A."/>
            <person name="Adam C."/>
            <person name="Daum C."/>
            <person name="Floudas D."/>
            <person name="Sun H."/>
            <person name="Yadav J.S."/>
            <person name="Pangilinan J."/>
            <person name="Larsson K.H."/>
            <person name="Matsuura K."/>
            <person name="Barry K."/>
            <person name="Labutti K."/>
            <person name="Kuo R."/>
            <person name="Ohm R.A."/>
            <person name="Bhattacharya S.S."/>
            <person name="Shirouzu T."/>
            <person name="Yoshinaga Y."/>
            <person name="Martin F.M."/>
            <person name="Grigoriev I.V."/>
            <person name="Hibbett D.S."/>
        </authorList>
    </citation>
    <scope>NUCLEOTIDE SEQUENCE [LARGE SCALE GENOMIC DNA]</scope>
    <source>
        <strain evidence="6 7">HHB14362 ss-1</strain>
    </source>
</reference>
<dbReference type="GO" id="GO:0006152">
    <property type="term" value="P:purine nucleoside catabolic process"/>
    <property type="evidence" value="ECO:0007669"/>
    <property type="project" value="TreeGrafter"/>
</dbReference>
<feature type="domain" description="Inosine/uridine-preferring nucleoside hydrolase" evidence="5">
    <location>
        <begin position="21"/>
        <end position="345"/>
    </location>
</feature>
<accession>A0A165T4C4</accession>
<dbReference type="Gene3D" id="3.90.245.10">
    <property type="entry name" value="Ribonucleoside hydrolase-like"/>
    <property type="match status" value="1"/>
</dbReference>
<name>A0A165T4C4_9AGAM</name>
<evidence type="ECO:0000256" key="2">
    <source>
        <dbReference type="ARBA" id="ARBA00022801"/>
    </source>
</evidence>
<keyword evidence="7" id="KW-1185">Reference proteome</keyword>
<dbReference type="InterPro" id="IPR001910">
    <property type="entry name" value="Inosine/uridine_hydrolase_dom"/>
</dbReference>
<organism evidence="6 7">
    <name type="scientific">Neolentinus lepideus HHB14362 ss-1</name>
    <dbReference type="NCBI Taxonomy" id="1314782"/>
    <lineage>
        <taxon>Eukaryota</taxon>
        <taxon>Fungi</taxon>
        <taxon>Dikarya</taxon>
        <taxon>Basidiomycota</taxon>
        <taxon>Agaricomycotina</taxon>
        <taxon>Agaricomycetes</taxon>
        <taxon>Gloeophyllales</taxon>
        <taxon>Gloeophyllaceae</taxon>
        <taxon>Neolentinus</taxon>
    </lineage>
</organism>
<dbReference type="GO" id="GO:0005829">
    <property type="term" value="C:cytosol"/>
    <property type="evidence" value="ECO:0007669"/>
    <property type="project" value="TreeGrafter"/>
</dbReference>
<feature type="chain" id="PRO_5007866849" evidence="4">
    <location>
        <begin position="18"/>
        <end position="368"/>
    </location>
</feature>
<dbReference type="PANTHER" id="PTHR12304:SF25">
    <property type="entry name" value="INOSINE_URIDINE-PREFERRING NUCLEOSIDE HYDROLASE DOMAIN-CONTAINING PROTEIN"/>
    <property type="match status" value="1"/>
</dbReference>
<dbReference type="InterPro" id="IPR023186">
    <property type="entry name" value="IUNH"/>
</dbReference>
<protein>
    <submittedName>
        <fullName evidence="6">Nucleoside hydrolase</fullName>
    </submittedName>
</protein>
<comment type="similarity">
    <text evidence="1">Belongs to the IUNH family.</text>
</comment>
<gene>
    <name evidence="6" type="ORF">NEOLEDRAFT_1091617</name>
</gene>
<dbReference type="InParanoid" id="A0A165T4C4"/>
<evidence type="ECO:0000256" key="4">
    <source>
        <dbReference type="SAM" id="SignalP"/>
    </source>
</evidence>
<dbReference type="PROSITE" id="PS51257">
    <property type="entry name" value="PROKAR_LIPOPROTEIN"/>
    <property type="match status" value="1"/>
</dbReference>
<evidence type="ECO:0000313" key="6">
    <source>
        <dbReference type="EMBL" id="KZT26122.1"/>
    </source>
</evidence>
<sequence>MKGIFQILILLIGACFAQYAIMDNDWGSTAFIPFLMTLDAGVEILALTSCTANTWQPQVTLHALALLELGNLSCIPVVPGATFPLLQTTERFQAWEAVHGSLVWQGAFAPPNYTAEAEGADPTGGDPNRIVRSAFVEGYPTTQPRNSTTAANFMVEMVRRHPGQVSIYTAGALTNVALAVRSDPTFARHAKELVIMGGYVDVNMLQATGSLLLQDLNSDINLMVDPEAANIALTADFPSITIAGNVANQVMSTQDFLDEIARVHNPYTNLTHKYYGTEFPFWDETAAALMIDPTISLNSTNVYVSVDTAYGSPSYGNIHVYQHVLAPPNTRSVKYVFKIDADRLKAMILHAVQHPPQVCVSRNESQIR</sequence>
<dbReference type="FunCoup" id="A0A165T4C4">
    <property type="interactions" value="312"/>
</dbReference>
<keyword evidence="3" id="KW-0326">Glycosidase</keyword>
<evidence type="ECO:0000256" key="3">
    <source>
        <dbReference type="ARBA" id="ARBA00023295"/>
    </source>
</evidence>
<dbReference type="InterPro" id="IPR036452">
    <property type="entry name" value="Ribo_hydro-like"/>
</dbReference>
<dbReference type="OrthoDB" id="432381at2759"/>
<dbReference type="Proteomes" id="UP000076761">
    <property type="component" value="Unassembled WGS sequence"/>
</dbReference>
<dbReference type="AlphaFoldDB" id="A0A165T4C4"/>
<keyword evidence="2 6" id="KW-0378">Hydrolase</keyword>